<gene>
    <name evidence="1" type="ORF">ES332_D06G131400v1</name>
</gene>
<organism evidence="1 2">
    <name type="scientific">Gossypium tomentosum</name>
    <name type="common">Hawaiian cotton</name>
    <name type="synonym">Gossypium sandvicense</name>
    <dbReference type="NCBI Taxonomy" id="34277"/>
    <lineage>
        <taxon>Eukaryota</taxon>
        <taxon>Viridiplantae</taxon>
        <taxon>Streptophyta</taxon>
        <taxon>Embryophyta</taxon>
        <taxon>Tracheophyta</taxon>
        <taxon>Spermatophyta</taxon>
        <taxon>Magnoliopsida</taxon>
        <taxon>eudicotyledons</taxon>
        <taxon>Gunneridae</taxon>
        <taxon>Pentapetalae</taxon>
        <taxon>rosids</taxon>
        <taxon>malvids</taxon>
        <taxon>Malvales</taxon>
        <taxon>Malvaceae</taxon>
        <taxon>Malvoideae</taxon>
        <taxon>Gossypium</taxon>
    </lineage>
</organism>
<dbReference type="EMBL" id="CM017628">
    <property type="protein sequence ID" value="TYH66554.1"/>
    <property type="molecule type" value="Genomic_DNA"/>
</dbReference>
<sequence length="122" mass="13897">MGESQAPQAVVVKNKVTLQGKNGFILPTKSLNAPPRLMSQQAYFRVEGFTTKLPSMSFFQVDEKYDLHIVLEKTPRFLLLLHVQEGVCNSPIFSGIRNGSFKTLFLVDRVSKYYLLIFTRLL</sequence>
<keyword evidence="2" id="KW-1185">Reference proteome</keyword>
<dbReference type="AlphaFoldDB" id="A0A5D2KI92"/>
<dbReference type="Proteomes" id="UP000322667">
    <property type="component" value="Chromosome D06"/>
</dbReference>
<proteinExistence type="predicted"/>
<accession>A0A5D2KI92</accession>
<protein>
    <submittedName>
        <fullName evidence="1">Uncharacterized protein</fullName>
    </submittedName>
</protein>
<evidence type="ECO:0000313" key="2">
    <source>
        <dbReference type="Proteomes" id="UP000322667"/>
    </source>
</evidence>
<reference evidence="1 2" key="1">
    <citation type="submission" date="2019-07" db="EMBL/GenBank/DDBJ databases">
        <title>WGS assembly of Gossypium tomentosum.</title>
        <authorList>
            <person name="Chen Z.J."/>
            <person name="Sreedasyam A."/>
            <person name="Ando A."/>
            <person name="Song Q."/>
            <person name="De L."/>
            <person name="Hulse-Kemp A."/>
            <person name="Ding M."/>
            <person name="Ye W."/>
            <person name="Kirkbride R."/>
            <person name="Jenkins J."/>
            <person name="Plott C."/>
            <person name="Lovell J."/>
            <person name="Lin Y.-M."/>
            <person name="Vaughn R."/>
            <person name="Liu B."/>
            <person name="Li W."/>
            <person name="Simpson S."/>
            <person name="Scheffler B."/>
            <person name="Saski C."/>
            <person name="Grover C."/>
            <person name="Hu G."/>
            <person name="Conover J."/>
            <person name="Carlson J."/>
            <person name="Shu S."/>
            <person name="Boston L."/>
            <person name="Williams M."/>
            <person name="Peterson D."/>
            <person name="Mcgee K."/>
            <person name="Jones D."/>
            <person name="Wendel J."/>
            <person name="Stelly D."/>
            <person name="Grimwood J."/>
            <person name="Schmutz J."/>
        </authorList>
    </citation>
    <scope>NUCLEOTIDE SEQUENCE [LARGE SCALE GENOMIC DNA]</scope>
    <source>
        <strain evidence="1">7179.01</strain>
    </source>
</reference>
<evidence type="ECO:0000313" key="1">
    <source>
        <dbReference type="EMBL" id="TYH66554.1"/>
    </source>
</evidence>
<name>A0A5D2KI92_GOSTO</name>